<name>A0AC34Q4V6_9BILA</name>
<organism evidence="1 2">
    <name type="scientific">Panagrolaimus sp. JU765</name>
    <dbReference type="NCBI Taxonomy" id="591449"/>
    <lineage>
        <taxon>Eukaryota</taxon>
        <taxon>Metazoa</taxon>
        <taxon>Ecdysozoa</taxon>
        <taxon>Nematoda</taxon>
        <taxon>Chromadorea</taxon>
        <taxon>Rhabditida</taxon>
        <taxon>Tylenchina</taxon>
        <taxon>Panagrolaimomorpha</taxon>
        <taxon>Panagrolaimoidea</taxon>
        <taxon>Panagrolaimidae</taxon>
        <taxon>Panagrolaimus</taxon>
    </lineage>
</organism>
<dbReference type="Proteomes" id="UP000887576">
    <property type="component" value="Unplaced"/>
</dbReference>
<accession>A0AC34Q4V6</accession>
<proteinExistence type="predicted"/>
<dbReference type="WBParaSite" id="JU765_v2.g1296.t1">
    <property type="protein sequence ID" value="JU765_v2.g1296.t1"/>
    <property type="gene ID" value="JU765_v2.g1296"/>
</dbReference>
<sequence length="467" mass="49953">MKLLVLLALVGLAVAAVHQHKITRVESKRSKLIKSGKWPAYLKYKEYLRLLKVKTQNLKSVGQKVNDYEDVEYIGNITIGTPDQTFLVILDTGSANLWVPDTTCGSGGSNCQSFCNQTFLVILDTGSANLWVPDTTCGSGGSNCQSFCSDADICQFLCDASCCSGKSAAFKTNVHEFANSPKGACDTKRKFDSSKSSTYVKNGQSWEIEYGTGSASGFLGQDTVRFGDAGTDQLVVPKTTFGQATSIASFFAQDPIDGILGLAFTSLAVDNVVPPLINAINQGLLDKPLFTVYLEERGAVDNVPGGVYTYGGLDTQNCGDVIAYQKLSSATYFQFKMDAIGVQSYSSSQGWDVISDTGTSFIGGPQDVTDAMAQAVGATYDDQYGTYFIDCKANVGTVSVTIGGKQYGIAAKQVLVDAGNGQCEFAFFPFDFGGFGPAWILGDPWIRQYCNVYGLGDKNIGFAPVKA</sequence>
<evidence type="ECO:0000313" key="1">
    <source>
        <dbReference type="Proteomes" id="UP000887576"/>
    </source>
</evidence>
<evidence type="ECO:0000313" key="2">
    <source>
        <dbReference type="WBParaSite" id="JU765_v2.g1296.t1"/>
    </source>
</evidence>
<reference evidence="2" key="1">
    <citation type="submission" date="2022-11" db="UniProtKB">
        <authorList>
            <consortium name="WormBaseParasite"/>
        </authorList>
    </citation>
    <scope>IDENTIFICATION</scope>
</reference>
<protein>
    <submittedName>
        <fullName evidence="2">Peptidase A1 domain-containing protein</fullName>
    </submittedName>
</protein>